<keyword evidence="2" id="KW-0009">Actin-binding</keyword>
<name>C3KH47_ANOFI</name>
<reference evidence="4" key="1">
    <citation type="submission" date="2009-05" db="EMBL/GenBank/DDBJ databases">
        <title>Anoplopoma fimbria ESTs and full-length cDNAs.</title>
        <authorList>
            <person name="Messmer A."/>
            <person name="Rondeau E."/>
            <person name="Sanderson D."/>
            <person name="Cooper G."/>
            <person name="Leong J."/>
            <person name="Koop B.F."/>
        </authorList>
    </citation>
    <scope>NUCLEOTIDE SEQUENCE</scope>
    <source>
        <tissue evidence="4">Brain</tissue>
    </source>
</reference>
<dbReference type="PROSITE" id="PS51263">
    <property type="entry name" value="ADF_H"/>
    <property type="match status" value="1"/>
</dbReference>
<dbReference type="InterPro" id="IPR002108">
    <property type="entry name" value="ADF-H"/>
</dbReference>
<dbReference type="CDD" id="cd11286">
    <property type="entry name" value="ADF_cofilin_like"/>
    <property type="match status" value="1"/>
</dbReference>
<evidence type="ECO:0000256" key="1">
    <source>
        <dbReference type="ARBA" id="ARBA00006844"/>
    </source>
</evidence>
<organism evidence="4">
    <name type="scientific">Anoplopoma fimbria</name>
    <name type="common">Sablefish</name>
    <dbReference type="NCBI Taxonomy" id="229290"/>
    <lineage>
        <taxon>Eukaryota</taxon>
        <taxon>Metazoa</taxon>
        <taxon>Chordata</taxon>
        <taxon>Craniata</taxon>
        <taxon>Vertebrata</taxon>
        <taxon>Euteleostomi</taxon>
        <taxon>Actinopterygii</taxon>
        <taxon>Neopterygii</taxon>
        <taxon>Teleostei</taxon>
        <taxon>Neoteleostei</taxon>
        <taxon>Acanthomorphata</taxon>
        <taxon>Eupercaria</taxon>
        <taxon>Perciformes</taxon>
        <taxon>Cottioidei</taxon>
        <taxon>Anoplopomatales</taxon>
        <taxon>Anoplopomatidae</taxon>
        <taxon>Anoplopoma</taxon>
    </lineage>
</organism>
<dbReference type="InterPro" id="IPR017904">
    <property type="entry name" value="ADF/Cofilin"/>
</dbReference>
<proteinExistence type="evidence at transcript level"/>
<accession>C3KH47</accession>
<dbReference type="SUPFAM" id="SSF55753">
    <property type="entry name" value="Actin depolymerizing proteins"/>
    <property type="match status" value="1"/>
</dbReference>
<protein>
    <submittedName>
        <fullName evidence="4">Cofilin-2</fullName>
    </submittedName>
</protein>
<dbReference type="EMBL" id="BT082262">
    <property type="protein sequence ID" value="ACQ57969.1"/>
    <property type="molecule type" value="mRNA"/>
</dbReference>
<evidence type="ECO:0000256" key="2">
    <source>
        <dbReference type="ARBA" id="ARBA00023203"/>
    </source>
</evidence>
<comment type="similarity">
    <text evidence="1">Belongs to the actin-binding proteins ADF family.</text>
</comment>
<dbReference type="GO" id="GO:0030042">
    <property type="term" value="P:actin filament depolymerization"/>
    <property type="evidence" value="ECO:0007669"/>
    <property type="project" value="InterPro"/>
</dbReference>
<dbReference type="GO" id="GO:0015629">
    <property type="term" value="C:actin cytoskeleton"/>
    <property type="evidence" value="ECO:0007669"/>
    <property type="project" value="InterPro"/>
</dbReference>
<dbReference type="SMART" id="SM00102">
    <property type="entry name" value="ADF"/>
    <property type="match status" value="1"/>
</dbReference>
<dbReference type="AlphaFoldDB" id="C3KH47"/>
<dbReference type="PANTHER" id="PTHR11913">
    <property type="entry name" value="COFILIN-RELATED"/>
    <property type="match status" value="1"/>
</dbReference>
<dbReference type="Pfam" id="PF00241">
    <property type="entry name" value="Cofilin_ADF"/>
    <property type="match status" value="1"/>
</dbReference>
<dbReference type="InterPro" id="IPR029006">
    <property type="entry name" value="ADF-H/Gelsolin-like_dom_sf"/>
</dbReference>
<feature type="domain" description="ADF-H" evidence="3">
    <location>
        <begin position="4"/>
        <end position="146"/>
    </location>
</feature>
<evidence type="ECO:0000313" key="4">
    <source>
        <dbReference type="EMBL" id="ACQ57969.1"/>
    </source>
</evidence>
<sequence>MTSGVTVSEEVKTIYNKMKLVKSDDVEEDRIRIVVCHIVEEIEVEKIFRQKDLEDVGDIFKFFRSLLLKDQCRYFLYDCHYQTKEHSRKEDVVLMLWAPDTATIKSRLKYAASKVALDKTIVGIKHNFQVNDYGDVDRDTFADKLGKDVLKLEGNPVTPGN</sequence>
<dbReference type="GO" id="GO:0003779">
    <property type="term" value="F:actin binding"/>
    <property type="evidence" value="ECO:0007669"/>
    <property type="project" value="UniProtKB-KW"/>
</dbReference>
<gene>
    <name evidence="4" type="primary">COF2</name>
</gene>
<dbReference type="PRINTS" id="PR00006">
    <property type="entry name" value="COFILIN"/>
</dbReference>
<dbReference type="Gene3D" id="3.40.20.10">
    <property type="entry name" value="Severin"/>
    <property type="match status" value="1"/>
</dbReference>
<evidence type="ECO:0000259" key="3">
    <source>
        <dbReference type="PROSITE" id="PS51263"/>
    </source>
</evidence>